<dbReference type="RefSeq" id="WP_367773422.1">
    <property type="nucleotide sequence ID" value="NZ_JBFNXR010000035.1"/>
</dbReference>
<dbReference type="SUPFAM" id="SSF46689">
    <property type="entry name" value="Homeodomain-like"/>
    <property type="match status" value="1"/>
</dbReference>
<name>A0ABV3RCE9_9SPHN</name>
<reference evidence="3 4" key="1">
    <citation type="submission" date="2024-06" db="EMBL/GenBank/DDBJ databases">
        <title>Novosphingobium rhizovicinus M1R2S20.</title>
        <authorList>
            <person name="Sun J.-Q."/>
        </authorList>
    </citation>
    <scope>NUCLEOTIDE SEQUENCE [LARGE SCALE GENOMIC DNA]</scope>
    <source>
        <strain evidence="3 4">M1R2S20</strain>
    </source>
</reference>
<dbReference type="InterPro" id="IPR009057">
    <property type="entry name" value="Homeodomain-like_sf"/>
</dbReference>
<keyword evidence="1" id="KW-0238">DNA-binding</keyword>
<evidence type="ECO:0000313" key="3">
    <source>
        <dbReference type="EMBL" id="MEW9855640.1"/>
    </source>
</evidence>
<keyword evidence="4" id="KW-1185">Reference proteome</keyword>
<organism evidence="3 4">
    <name type="scientific">Novosphingobium rhizovicinum</name>
    <dbReference type="NCBI Taxonomy" id="3228928"/>
    <lineage>
        <taxon>Bacteria</taxon>
        <taxon>Pseudomonadati</taxon>
        <taxon>Pseudomonadota</taxon>
        <taxon>Alphaproteobacteria</taxon>
        <taxon>Sphingomonadales</taxon>
        <taxon>Sphingomonadaceae</taxon>
        <taxon>Novosphingobium</taxon>
    </lineage>
</organism>
<dbReference type="Pfam" id="PF00440">
    <property type="entry name" value="TetR_N"/>
    <property type="match status" value="1"/>
</dbReference>
<proteinExistence type="predicted"/>
<gene>
    <name evidence="3" type="ORF">ABUH87_10765</name>
</gene>
<sequence>MTSASIRPASSSVRSNLLDAAERLFARHGLEGVSLRQISAAAGTRNNYAVQSHFGDAAGLIRAVIERRAAQMELRRAELLGQLVGTEDISLRQLFAVIYLPILDGSKAGEPAVFAQFNLTLLTSPRGYEPLDEVYADKPVTRRTLELIVAACSHVEPAVAWRRVQFAGVGFLAAAIAAYSVIETEEHYRAAIADALEMAAAALAAPAVPTT</sequence>
<comment type="caution">
    <text evidence="3">The sequence shown here is derived from an EMBL/GenBank/DDBJ whole genome shotgun (WGS) entry which is preliminary data.</text>
</comment>
<dbReference type="Proteomes" id="UP001556118">
    <property type="component" value="Unassembled WGS sequence"/>
</dbReference>
<dbReference type="EMBL" id="JBFNXR010000035">
    <property type="protein sequence ID" value="MEW9855640.1"/>
    <property type="molecule type" value="Genomic_DNA"/>
</dbReference>
<dbReference type="InterPro" id="IPR001647">
    <property type="entry name" value="HTH_TetR"/>
</dbReference>
<evidence type="ECO:0000313" key="4">
    <source>
        <dbReference type="Proteomes" id="UP001556118"/>
    </source>
</evidence>
<dbReference type="Gene3D" id="1.10.357.10">
    <property type="entry name" value="Tetracycline Repressor, domain 2"/>
    <property type="match status" value="1"/>
</dbReference>
<protein>
    <submittedName>
        <fullName evidence="3">TetR/AcrR family transcriptional regulator</fullName>
    </submittedName>
</protein>
<evidence type="ECO:0000256" key="1">
    <source>
        <dbReference type="ARBA" id="ARBA00023125"/>
    </source>
</evidence>
<evidence type="ECO:0000259" key="2">
    <source>
        <dbReference type="Pfam" id="PF00440"/>
    </source>
</evidence>
<accession>A0ABV3RCE9</accession>
<feature type="domain" description="HTH tetR-type" evidence="2">
    <location>
        <begin position="17"/>
        <end position="45"/>
    </location>
</feature>